<evidence type="ECO:0000313" key="5">
    <source>
        <dbReference type="Proteomes" id="UP000501868"/>
    </source>
</evidence>
<feature type="DNA-binding region" description="H-T-H motif" evidence="2">
    <location>
        <begin position="32"/>
        <end position="51"/>
    </location>
</feature>
<dbReference type="InterPro" id="IPR001647">
    <property type="entry name" value="HTH_TetR"/>
</dbReference>
<dbReference type="SUPFAM" id="SSF46689">
    <property type="entry name" value="Homeodomain-like"/>
    <property type="match status" value="1"/>
</dbReference>
<dbReference type="Proteomes" id="UP000501868">
    <property type="component" value="Chromosome"/>
</dbReference>
<organism evidence="4 5">
    <name type="scientific">Priestia megaterium</name>
    <name type="common">Bacillus megaterium</name>
    <dbReference type="NCBI Taxonomy" id="1404"/>
    <lineage>
        <taxon>Bacteria</taxon>
        <taxon>Bacillati</taxon>
        <taxon>Bacillota</taxon>
        <taxon>Bacilli</taxon>
        <taxon>Bacillales</taxon>
        <taxon>Bacillaceae</taxon>
        <taxon>Priestia</taxon>
    </lineage>
</organism>
<name>A0A6H1NWK5_PRIMG</name>
<protein>
    <submittedName>
        <fullName evidence="4">TetR/AcrR family transcriptional regulator</fullName>
    </submittedName>
</protein>
<feature type="domain" description="HTH tetR-type" evidence="3">
    <location>
        <begin position="9"/>
        <end position="69"/>
    </location>
</feature>
<dbReference type="EMBL" id="CP051128">
    <property type="protein sequence ID" value="QIZ05587.1"/>
    <property type="molecule type" value="Genomic_DNA"/>
</dbReference>
<accession>A0A6H1NWK5</accession>
<evidence type="ECO:0000256" key="2">
    <source>
        <dbReference type="PROSITE-ProRule" id="PRU00335"/>
    </source>
</evidence>
<dbReference type="PROSITE" id="PS01081">
    <property type="entry name" value="HTH_TETR_1"/>
    <property type="match status" value="1"/>
</dbReference>
<reference evidence="4 5" key="1">
    <citation type="submission" date="2020-04" db="EMBL/GenBank/DDBJ databases">
        <title>Genome-Wide Identification of 5-Methylcytosine Sites in Bacterial Genomes By High-Throughput Sequencing of MspJI Restriction Fragments.</title>
        <authorList>
            <person name="Wu V."/>
        </authorList>
    </citation>
    <scope>NUCLEOTIDE SEQUENCE [LARGE SCALE GENOMIC DNA]</scope>
    <source>
        <strain evidence="4 5">S2</strain>
    </source>
</reference>
<sequence length="198" mass="22918">MTKISEKDMTTKGNILNSTLELIKTEGLENVTLRKIAALAEVNLALINYYFGSKDKLINEALKVLLASFREAFLILDDHSIPPKKRLKTFMVQYVHSVIKYPVLVREILGKGNISFESQFEYKNYMETMGFTKIKDTLQEITGEKDPDILTMMMMQIHAAIFFPSLMACKKNVPLVWNPIPIEEQIDYFFQHYFAKYS</sequence>
<dbReference type="GO" id="GO:0003677">
    <property type="term" value="F:DNA binding"/>
    <property type="evidence" value="ECO:0007669"/>
    <property type="project" value="UniProtKB-UniRule"/>
</dbReference>
<dbReference type="PANTHER" id="PTHR30328:SF54">
    <property type="entry name" value="HTH-TYPE TRANSCRIPTIONAL REPRESSOR SCO4008"/>
    <property type="match status" value="1"/>
</dbReference>
<evidence type="ECO:0000259" key="3">
    <source>
        <dbReference type="PROSITE" id="PS50977"/>
    </source>
</evidence>
<gene>
    <name evidence="4" type="ORF">HFZ78_01540</name>
</gene>
<proteinExistence type="predicted"/>
<keyword evidence="1 2" id="KW-0238">DNA-binding</keyword>
<dbReference type="GO" id="GO:0006355">
    <property type="term" value="P:regulation of DNA-templated transcription"/>
    <property type="evidence" value="ECO:0007669"/>
    <property type="project" value="UniProtKB-ARBA"/>
</dbReference>
<dbReference type="InterPro" id="IPR009057">
    <property type="entry name" value="Homeodomain-like_sf"/>
</dbReference>
<dbReference type="PROSITE" id="PS50977">
    <property type="entry name" value="HTH_TETR_2"/>
    <property type="match status" value="1"/>
</dbReference>
<dbReference type="InterPro" id="IPR050109">
    <property type="entry name" value="HTH-type_TetR-like_transc_reg"/>
</dbReference>
<evidence type="ECO:0000256" key="1">
    <source>
        <dbReference type="ARBA" id="ARBA00023125"/>
    </source>
</evidence>
<dbReference type="InterPro" id="IPR023772">
    <property type="entry name" value="DNA-bd_HTH_TetR-type_CS"/>
</dbReference>
<dbReference type="Pfam" id="PF00440">
    <property type="entry name" value="TetR_N"/>
    <property type="match status" value="1"/>
</dbReference>
<evidence type="ECO:0000313" key="4">
    <source>
        <dbReference type="EMBL" id="QIZ05587.1"/>
    </source>
</evidence>
<dbReference type="AlphaFoldDB" id="A0A6H1NWK5"/>
<dbReference type="Gene3D" id="1.10.357.10">
    <property type="entry name" value="Tetracycline Repressor, domain 2"/>
    <property type="match status" value="1"/>
</dbReference>
<dbReference type="PANTHER" id="PTHR30328">
    <property type="entry name" value="TRANSCRIPTIONAL REPRESSOR"/>
    <property type="match status" value="1"/>
</dbReference>
<reference evidence="4 5" key="2">
    <citation type="submission" date="2020-04" db="EMBL/GenBank/DDBJ databases">
        <authorList>
            <person name="Fomenkov A."/>
            <person name="Anton B.P."/>
            <person name="Roberts R.J."/>
        </authorList>
    </citation>
    <scope>NUCLEOTIDE SEQUENCE [LARGE SCALE GENOMIC DNA]</scope>
    <source>
        <strain evidence="4 5">S2</strain>
    </source>
</reference>